<dbReference type="InterPro" id="IPR042208">
    <property type="entry name" value="D-ser_dehydrat-like_sf"/>
</dbReference>
<accession>A0A1H4DB56</accession>
<organism evidence="4 5">
    <name type="scientific">Rubrimonas cliftonensis</name>
    <dbReference type="NCBI Taxonomy" id="89524"/>
    <lineage>
        <taxon>Bacteria</taxon>
        <taxon>Pseudomonadati</taxon>
        <taxon>Pseudomonadota</taxon>
        <taxon>Alphaproteobacteria</taxon>
        <taxon>Rhodobacterales</taxon>
        <taxon>Paracoccaceae</taxon>
        <taxon>Rubrimonas</taxon>
    </lineage>
</organism>
<dbReference type="AlphaFoldDB" id="A0A1H4DB56"/>
<dbReference type="Pfam" id="PF14031">
    <property type="entry name" value="D-ser_dehydrat"/>
    <property type="match status" value="1"/>
</dbReference>
<dbReference type="Gene3D" id="3.20.20.10">
    <property type="entry name" value="Alanine racemase"/>
    <property type="match status" value="1"/>
</dbReference>
<dbReference type="Proteomes" id="UP000198703">
    <property type="component" value="Unassembled WGS sequence"/>
</dbReference>
<reference evidence="4 5" key="1">
    <citation type="submission" date="2016-10" db="EMBL/GenBank/DDBJ databases">
        <authorList>
            <person name="de Groot N.N."/>
        </authorList>
    </citation>
    <scope>NUCLEOTIDE SEQUENCE [LARGE SCALE GENOMIC DNA]</scope>
    <source>
        <strain evidence="4 5">DSM 15345</strain>
    </source>
</reference>
<dbReference type="SMART" id="SM01119">
    <property type="entry name" value="D-ser_dehydrat"/>
    <property type="match status" value="1"/>
</dbReference>
<dbReference type="InterPro" id="IPR029066">
    <property type="entry name" value="PLP-binding_barrel"/>
</dbReference>
<dbReference type="SUPFAM" id="SSF51419">
    <property type="entry name" value="PLP-binding barrel"/>
    <property type="match status" value="1"/>
</dbReference>
<dbReference type="EMBL" id="FNQM01000009">
    <property type="protein sequence ID" value="SEA69746.1"/>
    <property type="molecule type" value="Genomic_DNA"/>
</dbReference>
<evidence type="ECO:0000313" key="5">
    <source>
        <dbReference type="Proteomes" id="UP000198703"/>
    </source>
</evidence>
<dbReference type="Gene3D" id="2.40.37.20">
    <property type="entry name" value="D-serine dehydratase-like domain"/>
    <property type="match status" value="1"/>
</dbReference>
<dbReference type="STRING" id="89524.SAMN05444370_109130"/>
<protein>
    <submittedName>
        <fullName evidence="4">D-serine deaminase, pyridoxal phosphate-dependent</fullName>
    </submittedName>
</protein>
<evidence type="ECO:0000313" key="4">
    <source>
        <dbReference type="EMBL" id="SEA69746.1"/>
    </source>
</evidence>
<keyword evidence="2" id="KW-0456">Lyase</keyword>
<proteinExistence type="inferred from homology"/>
<dbReference type="PANTHER" id="PTHR28004">
    <property type="entry name" value="ZGC:162816-RELATED"/>
    <property type="match status" value="1"/>
</dbReference>
<evidence type="ECO:0000256" key="2">
    <source>
        <dbReference type="ARBA" id="ARBA00023239"/>
    </source>
</evidence>
<evidence type="ECO:0000259" key="3">
    <source>
        <dbReference type="SMART" id="SM01119"/>
    </source>
</evidence>
<dbReference type="Pfam" id="PF01168">
    <property type="entry name" value="Ala_racemase_N"/>
    <property type="match status" value="1"/>
</dbReference>
<dbReference type="RefSeq" id="WP_093254508.1">
    <property type="nucleotide sequence ID" value="NZ_FNQM01000009.1"/>
</dbReference>
<name>A0A1H4DB56_9RHOB</name>
<sequence>MAEPAGLDALATPRLLLDRDRLAANIAAMGGAARNAGLPLRVHLKTVKCAEAAAMLREAGVDRFAVSTVAEASFFAGRGCADLLYTTPVTPAKVAPLLALGPAAMAAVESLDMARAVSDAAAALGGALPVLIELDVDGYRGGVPFPGPEFEALAAFAAAAPGLTLRGAMSYSGATYGAADAAARAGIAAAHDAALAEAGERLRALGLAAPLLSTGGSPGVLATPAPDGANEFRPGVFCFWDLFQAGLGVCREQDIAISVLATVLSVRPDRGQALIDAGALALSLDRSTARQAVDWGHGRVCDVEGAPLGMLKVSGASQEHGVVTGDAAALARLRPGQRVRILPNHCCLTAAAYPAYDVISGGVLTGDTWTRVNGW</sequence>
<dbReference type="OrthoDB" id="9772497at2"/>
<dbReference type="PANTHER" id="PTHR28004:SF2">
    <property type="entry name" value="D-SERINE DEHYDRATASE"/>
    <property type="match status" value="1"/>
</dbReference>
<feature type="domain" description="D-serine dehydratase-like" evidence="3">
    <location>
        <begin position="256"/>
        <end position="360"/>
    </location>
</feature>
<dbReference type="InterPro" id="IPR026956">
    <property type="entry name" value="D-ser_dehydrat-like_dom"/>
</dbReference>
<dbReference type="GO" id="GO:0008721">
    <property type="term" value="F:D-serine ammonia-lyase activity"/>
    <property type="evidence" value="ECO:0007669"/>
    <property type="project" value="TreeGrafter"/>
</dbReference>
<gene>
    <name evidence="4" type="ORF">SAMN05444370_109130</name>
</gene>
<keyword evidence="5" id="KW-1185">Reference proteome</keyword>
<dbReference type="GO" id="GO:0036088">
    <property type="term" value="P:D-serine catabolic process"/>
    <property type="evidence" value="ECO:0007669"/>
    <property type="project" value="TreeGrafter"/>
</dbReference>
<dbReference type="InterPro" id="IPR051466">
    <property type="entry name" value="D-amino_acid_metab_enzyme"/>
</dbReference>
<comment type="similarity">
    <text evidence="1">Belongs to the DSD1 family.</text>
</comment>
<dbReference type="InterPro" id="IPR001608">
    <property type="entry name" value="Ala_racemase_N"/>
</dbReference>
<evidence type="ECO:0000256" key="1">
    <source>
        <dbReference type="ARBA" id="ARBA00005323"/>
    </source>
</evidence>